<dbReference type="EMBL" id="KB097143">
    <property type="protein sequence ID" value="ESN99376.1"/>
    <property type="molecule type" value="Genomic_DNA"/>
</dbReference>
<feature type="compositionally biased region" description="Polar residues" evidence="1">
    <location>
        <begin position="1"/>
        <end position="13"/>
    </location>
</feature>
<sequence length="110" mass="12581">MQQSQKNSMVNSIKSRGKDKSKKKKGSRSREQVVDDIELIILVSFKKFIGVNTEKDSVIQDEDPMKQIKKDLLKQLESNPGEGSRNKPDDIEKHCEHVNGICYQSISDFE</sequence>
<organism evidence="3 4">
    <name type="scientific">Helobdella robusta</name>
    <name type="common">Californian leech</name>
    <dbReference type="NCBI Taxonomy" id="6412"/>
    <lineage>
        <taxon>Eukaryota</taxon>
        <taxon>Metazoa</taxon>
        <taxon>Spiralia</taxon>
        <taxon>Lophotrochozoa</taxon>
        <taxon>Annelida</taxon>
        <taxon>Clitellata</taxon>
        <taxon>Hirudinea</taxon>
        <taxon>Rhynchobdellida</taxon>
        <taxon>Glossiphoniidae</taxon>
        <taxon>Helobdella</taxon>
    </lineage>
</organism>
<reference evidence="2 4" key="2">
    <citation type="journal article" date="2013" name="Nature">
        <title>Insights into bilaterian evolution from three spiralian genomes.</title>
        <authorList>
            <person name="Simakov O."/>
            <person name="Marletaz F."/>
            <person name="Cho S.J."/>
            <person name="Edsinger-Gonzales E."/>
            <person name="Havlak P."/>
            <person name="Hellsten U."/>
            <person name="Kuo D.H."/>
            <person name="Larsson T."/>
            <person name="Lv J."/>
            <person name="Arendt D."/>
            <person name="Savage R."/>
            <person name="Osoegawa K."/>
            <person name="de Jong P."/>
            <person name="Grimwood J."/>
            <person name="Chapman J.A."/>
            <person name="Shapiro H."/>
            <person name="Aerts A."/>
            <person name="Otillar R.P."/>
            <person name="Terry A.Y."/>
            <person name="Boore J.L."/>
            <person name="Grigoriev I.V."/>
            <person name="Lindberg D.R."/>
            <person name="Seaver E.C."/>
            <person name="Weisblat D.A."/>
            <person name="Putnam N.H."/>
            <person name="Rokhsar D.S."/>
        </authorList>
    </citation>
    <scope>NUCLEOTIDE SEQUENCE</scope>
</reference>
<evidence type="ECO:0000313" key="3">
    <source>
        <dbReference type="EnsemblMetazoa" id="HelroP162918"/>
    </source>
</evidence>
<feature type="compositionally biased region" description="Basic residues" evidence="1">
    <location>
        <begin position="15"/>
        <end position="27"/>
    </location>
</feature>
<dbReference type="EnsemblMetazoa" id="HelroT162918">
    <property type="protein sequence ID" value="HelroP162918"/>
    <property type="gene ID" value="HelroG162918"/>
</dbReference>
<gene>
    <name evidence="3" type="primary">20199828</name>
    <name evidence="2" type="ORF">HELRODRAFT_162918</name>
</gene>
<reference evidence="4" key="1">
    <citation type="submission" date="2012-12" db="EMBL/GenBank/DDBJ databases">
        <authorList>
            <person name="Hellsten U."/>
            <person name="Grimwood J."/>
            <person name="Chapman J.A."/>
            <person name="Shapiro H."/>
            <person name="Aerts A."/>
            <person name="Otillar R.P."/>
            <person name="Terry A.Y."/>
            <person name="Boore J.L."/>
            <person name="Simakov O."/>
            <person name="Marletaz F."/>
            <person name="Cho S.-J."/>
            <person name="Edsinger-Gonzales E."/>
            <person name="Havlak P."/>
            <person name="Kuo D.-H."/>
            <person name="Larsson T."/>
            <person name="Lv J."/>
            <person name="Arendt D."/>
            <person name="Savage R."/>
            <person name="Osoegawa K."/>
            <person name="de Jong P."/>
            <person name="Lindberg D.R."/>
            <person name="Seaver E.C."/>
            <person name="Weisblat D.A."/>
            <person name="Putnam N.H."/>
            <person name="Grigoriev I.V."/>
            <person name="Rokhsar D.S."/>
        </authorList>
    </citation>
    <scope>NUCLEOTIDE SEQUENCE</scope>
</reference>
<dbReference type="Proteomes" id="UP000015101">
    <property type="component" value="Unassembled WGS sequence"/>
</dbReference>
<dbReference type="HOGENOM" id="CLU_2173704_0_0_1"/>
<proteinExistence type="predicted"/>
<dbReference type="RefSeq" id="XP_009023223.1">
    <property type="nucleotide sequence ID" value="XM_009024975.1"/>
</dbReference>
<dbReference type="InParanoid" id="T1ETC8"/>
<dbReference type="STRING" id="6412.T1ETC8"/>
<accession>T1ETC8</accession>
<dbReference type="KEGG" id="hro:HELRODRAFT_162918"/>
<evidence type="ECO:0000313" key="4">
    <source>
        <dbReference type="Proteomes" id="UP000015101"/>
    </source>
</evidence>
<name>T1ETC8_HELRO</name>
<dbReference type="EMBL" id="AMQM01001225">
    <property type="status" value="NOT_ANNOTATED_CDS"/>
    <property type="molecule type" value="Genomic_DNA"/>
</dbReference>
<evidence type="ECO:0000256" key="1">
    <source>
        <dbReference type="SAM" id="MobiDB-lite"/>
    </source>
</evidence>
<dbReference type="AlphaFoldDB" id="T1ETC8"/>
<keyword evidence="4" id="KW-1185">Reference proteome</keyword>
<dbReference type="GeneID" id="20199828"/>
<dbReference type="CTD" id="20199828"/>
<feature type="region of interest" description="Disordered" evidence="1">
    <location>
        <begin position="1"/>
        <end position="32"/>
    </location>
</feature>
<reference evidence="3" key="3">
    <citation type="submission" date="2015-06" db="UniProtKB">
        <authorList>
            <consortium name="EnsemblMetazoa"/>
        </authorList>
    </citation>
    <scope>IDENTIFICATION</scope>
</reference>
<evidence type="ECO:0000313" key="2">
    <source>
        <dbReference type="EMBL" id="ESN99376.1"/>
    </source>
</evidence>
<protein>
    <submittedName>
        <fullName evidence="2 3">Uncharacterized protein</fullName>
    </submittedName>
</protein>